<evidence type="ECO:0000313" key="3">
    <source>
        <dbReference type="EMBL" id="SEP01650.1"/>
    </source>
</evidence>
<evidence type="ECO:0000259" key="2">
    <source>
        <dbReference type="Pfam" id="PF13751"/>
    </source>
</evidence>
<dbReference type="PANTHER" id="PTHR33408:SF2">
    <property type="entry name" value="TRANSPOSASE DDE DOMAIN-CONTAINING PROTEIN"/>
    <property type="match status" value="1"/>
</dbReference>
<dbReference type="EMBL" id="FODH01000017">
    <property type="protein sequence ID" value="SEP01650.1"/>
    <property type="molecule type" value="Genomic_DNA"/>
</dbReference>
<dbReference type="STRING" id="1333845.SAMN04487895_11767"/>
<feature type="domain" description="Transposase DDE" evidence="2">
    <location>
        <begin position="156"/>
        <end position="263"/>
    </location>
</feature>
<proteinExistence type="predicted"/>
<organism evidence="3 4">
    <name type="scientific">Paenibacillus sophorae</name>
    <dbReference type="NCBI Taxonomy" id="1333845"/>
    <lineage>
        <taxon>Bacteria</taxon>
        <taxon>Bacillati</taxon>
        <taxon>Bacillota</taxon>
        <taxon>Bacilli</taxon>
        <taxon>Bacillales</taxon>
        <taxon>Paenibacillaceae</taxon>
        <taxon>Paenibacillus</taxon>
    </lineage>
</organism>
<dbReference type="Pfam" id="PF13751">
    <property type="entry name" value="DDE_Tnp_1_6"/>
    <property type="match status" value="1"/>
</dbReference>
<dbReference type="Pfam" id="PF13612">
    <property type="entry name" value="DDE_Tnp_1_3"/>
    <property type="match status" value="1"/>
</dbReference>
<evidence type="ECO:0000259" key="1">
    <source>
        <dbReference type="Pfam" id="PF13612"/>
    </source>
</evidence>
<dbReference type="AlphaFoldDB" id="A0A1H8UEJ1"/>
<sequence>MPKITEPLNLLKETVEDDVKQLRISQDQDARVGHKSADSSFFGYKTHLAMAEERIITAAVITTGEKNDGKQLQTLIEKSKAAGMKVKTVIGDTAYSEKDNIAYTKTNEIELVAKLNPLITQGGRKKEDEFLFNKEAGMYVCKAGIWRFGKLGKLGRKEGGKNQRNINYFDVEKCKSCPFKEGCYSGGASKMYAVTMKSDEHSKQADFQESEYFKAKAKERYKIEAKNSELKHRHGYDVATSSGLLGMQLQGAMAIFAVNLKRILKIVE</sequence>
<name>A0A1H8UEJ1_9BACL</name>
<accession>A0A1H8UEJ1</accession>
<reference evidence="3 4" key="1">
    <citation type="submission" date="2016-10" db="EMBL/GenBank/DDBJ databases">
        <authorList>
            <person name="de Groot N.N."/>
        </authorList>
    </citation>
    <scope>NUCLEOTIDE SEQUENCE [LARGE SCALE GENOMIC DNA]</scope>
    <source>
        <strain evidence="3 4">CGMCC 1.10238</strain>
    </source>
</reference>
<dbReference type="Proteomes" id="UP000198809">
    <property type="component" value="Unassembled WGS sequence"/>
</dbReference>
<dbReference type="PANTHER" id="PTHR33408">
    <property type="entry name" value="TRANSPOSASE"/>
    <property type="match status" value="1"/>
</dbReference>
<feature type="domain" description="Transposase DDE" evidence="1">
    <location>
        <begin position="30"/>
        <end position="135"/>
    </location>
</feature>
<dbReference type="InterPro" id="IPR025668">
    <property type="entry name" value="Tnp_DDE_dom"/>
</dbReference>
<gene>
    <name evidence="3" type="ORF">SAMN04487895_11767</name>
</gene>
<protein>
    <submittedName>
        <fullName evidence="3">Transposase DDE domain-containing protein</fullName>
    </submittedName>
</protein>
<evidence type="ECO:0000313" key="4">
    <source>
        <dbReference type="Proteomes" id="UP000198809"/>
    </source>
</evidence>